<proteinExistence type="predicted"/>
<protein>
    <submittedName>
        <fullName evidence="1">Unannotated protein</fullName>
    </submittedName>
</protein>
<name>A0A6J6R4M6_9ZZZZ</name>
<dbReference type="EMBL" id="CAFBQW010000251">
    <property type="protein sequence ID" value="CAB5068957.1"/>
    <property type="molecule type" value="Genomic_DNA"/>
</dbReference>
<gene>
    <name evidence="1" type="ORF">UFOPK2582_01822</name>
    <name evidence="2" type="ORF">UFOPK4354_01732</name>
</gene>
<sequence length="94" mass="9961">MNNNPANPTTTRPQQVHNVTVQSATGTSLPVCLPADPNLAWVGAFISGRLVALARLEIKGESAVADLLLPKPFIGFGNLQVRAGANPAELYRQN</sequence>
<dbReference type="AlphaFoldDB" id="A0A6J6R4M6"/>
<dbReference type="EMBL" id="CAEZXS010000322">
    <property type="protein sequence ID" value="CAB4718860.1"/>
    <property type="molecule type" value="Genomic_DNA"/>
</dbReference>
<evidence type="ECO:0000313" key="2">
    <source>
        <dbReference type="EMBL" id="CAB5068957.1"/>
    </source>
</evidence>
<organism evidence="1">
    <name type="scientific">freshwater metagenome</name>
    <dbReference type="NCBI Taxonomy" id="449393"/>
    <lineage>
        <taxon>unclassified sequences</taxon>
        <taxon>metagenomes</taxon>
        <taxon>ecological metagenomes</taxon>
    </lineage>
</organism>
<evidence type="ECO:0000313" key="1">
    <source>
        <dbReference type="EMBL" id="CAB4718860.1"/>
    </source>
</evidence>
<reference evidence="1" key="1">
    <citation type="submission" date="2020-05" db="EMBL/GenBank/DDBJ databases">
        <authorList>
            <person name="Chiriac C."/>
            <person name="Salcher M."/>
            <person name="Ghai R."/>
            <person name="Kavagutti S V."/>
        </authorList>
    </citation>
    <scope>NUCLEOTIDE SEQUENCE</scope>
</reference>
<accession>A0A6J6R4M6</accession>